<dbReference type="OrthoDB" id="2546325at2759"/>
<evidence type="ECO:0000313" key="4">
    <source>
        <dbReference type="EMBL" id="RDW91807.1"/>
    </source>
</evidence>
<protein>
    <recommendedName>
        <fullName evidence="3">Nephrocystin 3-like N-terminal domain-containing protein</fullName>
    </recommendedName>
</protein>
<sequence length="2157" mass="246702">MVDTQLISEAASTAFENTGNLVKSQAYPTNNGFRTPSFTSYHPTSHSRKSSKADTRFGSMSSAVEGRTTRAHSYDLSASQQWTVFQEICSHTRDCLLREIEDVDSYYIDSLSLENFINYIELERLAHMPARGSRYDKILRWAEFFALQISGYEVSIRSSIPETKAAAKLILASCRVLIELGPENAQAIEPAFQQLYKIGLSLSFLLRHHELMSGNMHIRTDIGQAFAAVLELVRDICLNYSMRIGAISSSEFTTDFSSIFGSHIRAFNQHKENIIEGMWELQVTNIADVKEIRRWLAVHDSTAQTILQEQSNGGIYRDEYTCDWFQSHLLGFVRGSKDMLALCGSPGCGKSYLSSWIIERLQRPLNRISYEVLSYTVDPDLPGHTDSLSVARSLALQLLQINVGDAELLEALKHALDISNRSRDLEEIEESLWAALSVGLGNLGDKRLMIVIDGLDEVKLTLKHKSSLNTIALWIADAVSENRQIKTIFVCRDASFDGSMASRCHKFKITPDHTHTDLHHMAKHALKKTRHYADQDTINQENLVESLVYAADGSFLWMHLACELLKRQHTREELLKVAKQLAKPTALKELIKLVVGAVDLVNGHTKKLLSWLLVSLRPLRLEEIQSLSQVDTEKKVIGTRKDYFSEEQLQNWSSLLTIRNGIVRYRHQSIKSYFSGLQKDGKLPKSNAAHQDLMHRVLMYCKFRLPDDYTPMFDSIDVAEAELSLQRDHLIGYAARYWVFHFEATPVFHNYQITNTLDLSSSLWLDFPSSVHFALLEGYCLNLSAPAYEALRLHKLTLQIRQSMLTENHESVLQTLIFCGKLLRQVEARDEALECFYRASRVSRSVLEEYSNVTNMCIVSFLELCSTITSTTRTELVTRKEEVLKYIIVSSKHQYGKASDVATEYSTILAELYVSIHEELHAESIWKEVEETMPIRRGRGSIDQGSFPGRLDVTLKKGRPDAIKESDFDIFSTTLETGVWDITRIKTSLEMALRLEHENDMFGAEKLYILLWSQVLECCHSVTRQILDIDIHISMIDVAIEYVRFLHRCKRFEDEASILICLWTEYEECDFDAEDIFLRLKLVGEIMRTAELFSVAVTVFKKCSAWFRSRRMHAHAESCDVLISETLLQVTTTTSSKATTDKRTITKTVTRTTVESETFMKDVFHSITSKANITRESLSICSSLVSHYMELEEWSEAIEVSTKTLEITWKTAIHGGTTLALPREFGHEAVEIAICLALCHHRSNHFFEAEEVYLRVYRACFNSCSFHDERLTRSWTALIKFYEEHRHWNKLIEVYEELLSASRKHFGTNHARTIKLLYTLGHLCTEHGYFRGHEYYEEIILVLNGDDWCHKDSIKAMMAISKFYYENGHWEHLRVVCESLWATWIQHHHDHQFDADFVEALYARYVYVLQYHCDITYDVIRSITIQFQETSLKIYGAKAAITVRAMIELANVCMRSEKNMHEAITYYEKVIEITKTMSSTESSTLKISTMTITTIEKRLTEAYVHVCSYGSISATIIDRAVIIISQRLEHLTASLGWSHAETLRVLKELVMLYLKITSAENITKIKRLLVSAVVSVLSLKTTATALYNAAKSLGDLYLACGLIDEGQTLLDDLRAEAICKTWKPKRNGDFKLEHRIGKSSFVFLVTFQQVLQGTSTSSYSKIMSDLLIEAFLYEEYSLSSTSKKSAELVLIDGAKLYMHLQKSHRVEQAAVIYHELLYTFTTKWTLCLKGSKETTSVLFTTILEELGKQSGLVRIGYAASVSSNRKVRDLLDDGKAKEAYEFAQCAFEFIHKEGAYRYFHNVGWGFKLSELMAGRGRKEFEKPVKAELRNQMLELSRRIMLDVYLVCKEAKVNFMQLDKSELSNLTGLLGEQKNYAYLEHLLESLWSSKEVQKSWSKQTIVDVGLRLIQARFLMSKTSKAYLPDALKLGETIYYNLRRVGGGLSPKALEVSDVLVQMYTETHNHREAMRVVEDILRMIVEGDDGEEDTSDVPTAEAVSHRLKMLKYSYQRHGRWDKTNSAYIDLVHKLHLMPQYKHDATIQTYADIQQWKPKTDDKDHLAFMVPDNWEFTVDTDEQFTISTDSLPTSPRGCAYGRGSLNLPKTSAGSWLHNGTSATRRVTHDWGMGSLYGDLFVQQSDDEDISPTQNNHGDKWQIVY</sequence>
<keyword evidence="5" id="KW-1185">Reference proteome</keyword>
<evidence type="ECO:0000259" key="3">
    <source>
        <dbReference type="Pfam" id="PF24883"/>
    </source>
</evidence>
<evidence type="ECO:0000256" key="1">
    <source>
        <dbReference type="ARBA" id="ARBA00022737"/>
    </source>
</evidence>
<dbReference type="SUPFAM" id="SSF52540">
    <property type="entry name" value="P-loop containing nucleoside triphosphate hydrolases"/>
    <property type="match status" value="1"/>
</dbReference>
<feature type="domain" description="Nephrocystin 3-like N-terminal" evidence="3">
    <location>
        <begin position="321"/>
        <end position="492"/>
    </location>
</feature>
<dbReference type="Pfam" id="PF24883">
    <property type="entry name" value="NPHP3_N"/>
    <property type="match status" value="1"/>
</dbReference>
<dbReference type="InterPro" id="IPR027417">
    <property type="entry name" value="P-loop_NTPase"/>
</dbReference>
<proteinExistence type="predicted"/>
<evidence type="ECO:0000313" key="5">
    <source>
        <dbReference type="Proteomes" id="UP000256328"/>
    </source>
</evidence>
<dbReference type="InterPro" id="IPR056884">
    <property type="entry name" value="NPHP3-like_N"/>
</dbReference>
<evidence type="ECO:0000256" key="2">
    <source>
        <dbReference type="SAM" id="MobiDB-lite"/>
    </source>
</evidence>
<comment type="caution">
    <text evidence="4">The sequence shown here is derived from an EMBL/GenBank/DDBJ whole genome shotgun (WGS) entry which is preliminary data.</text>
</comment>
<dbReference type="Gene3D" id="1.25.40.10">
    <property type="entry name" value="Tetratricopeptide repeat domain"/>
    <property type="match status" value="2"/>
</dbReference>
<dbReference type="Proteomes" id="UP000256328">
    <property type="component" value="Unassembled WGS sequence"/>
</dbReference>
<dbReference type="PANTHER" id="PTHR10039">
    <property type="entry name" value="AMELOGENIN"/>
    <property type="match status" value="1"/>
</dbReference>
<dbReference type="SUPFAM" id="SSF48452">
    <property type="entry name" value="TPR-like"/>
    <property type="match status" value="1"/>
</dbReference>
<name>A0A3D8SZQ6_9HELO</name>
<gene>
    <name evidence="4" type="ORF">BP5796_01201</name>
</gene>
<reference evidence="4 5" key="1">
    <citation type="journal article" date="2018" name="IMA Fungus">
        <title>IMA Genome-F 9: Draft genome sequence of Annulohypoxylon stygium, Aspergillus mulundensis, Berkeleyomyces basicola (syn. Thielaviopsis basicola), Ceratocystis smalleyi, two Cercospora beticola strains, Coleophoma cylindrospora, Fusarium fracticaudum, Phialophora cf. hyalina, and Morchella septimelata.</title>
        <authorList>
            <person name="Wingfield B.D."/>
            <person name="Bills G.F."/>
            <person name="Dong Y."/>
            <person name="Huang W."/>
            <person name="Nel W.J."/>
            <person name="Swalarsk-Parry B.S."/>
            <person name="Vaghefi N."/>
            <person name="Wilken P.M."/>
            <person name="An Z."/>
            <person name="de Beer Z.W."/>
            <person name="De Vos L."/>
            <person name="Chen L."/>
            <person name="Duong T.A."/>
            <person name="Gao Y."/>
            <person name="Hammerbacher A."/>
            <person name="Kikkert J.R."/>
            <person name="Li Y."/>
            <person name="Li H."/>
            <person name="Li K."/>
            <person name="Li Q."/>
            <person name="Liu X."/>
            <person name="Ma X."/>
            <person name="Naidoo K."/>
            <person name="Pethybridge S.J."/>
            <person name="Sun J."/>
            <person name="Steenkamp E.T."/>
            <person name="van der Nest M.A."/>
            <person name="van Wyk S."/>
            <person name="Wingfield M.J."/>
            <person name="Xiong C."/>
            <person name="Yue Q."/>
            <person name="Zhang X."/>
        </authorList>
    </citation>
    <scope>NUCLEOTIDE SEQUENCE [LARGE SCALE GENOMIC DNA]</scope>
    <source>
        <strain evidence="4 5">BP5796</strain>
    </source>
</reference>
<feature type="region of interest" description="Disordered" evidence="2">
    <location>
        <begin position="33"/>
        <end position="58"/>
    </location>
</feature>
<accession>A0A3D8SZQ6</accession>
<organism evidence="4 5">
    <name type="scientific">Coleophoma crateriformis</name>
    <dbReference type="NCBI Taxonomy" id="565419"/>
    <lineage>
        <taxon>Eukaryota</taxon>
        <taxon>Fungi</taxon>
        <taxon>Dikarya</taxon>
        <taxon>Ascomycota</taxon>
        <taxon>Pezizomycotina</taxon>
        <taxon>Leotiomycetes</taxon>
        <taxon>Helotiales</taxon>
        <taxon>Dermateaceae</taxon>
        <taxon>Coleophoma</taxon>
    </lineage>
</organism>
<dbReference type="Gene3D" id="3.40.50.300">
    <property type="entry name" value="P-loop containing nucleotide triphosphate hydrolases"/>
    <property type="match status" value="1"/>
</dbReference>
<feature type="compositionally biased region" description="Polar residues" evidence="2">
    <location>
        <begin position="33"/>
        <end position="44"/>
    </location>
</feature>
<dbReference type="EMBL" id="PDLN01000002">
    <property type="protein sequence ID" value="RDW91807.1"/>
    <property type="molecule type" value="Genomic_DNA"/>
</dbReference>
<keyword evidence="1" id="KW-0677">Repeat</keyword>
<dbReference type="InterPro" id="IPR011990">
    <property type="entry name" value="TPR-like_helical_dom_sf"/>
</dbReference>